<dbReference type="Proteomes" id="UP000011087">
    <property type="component" value="Unassembled WGS sequence"/>
</dbReference>
<reference evidence="4" key="3">
    <citation type="submission" date="2015-06" db="UniProtKB">
        <authorList>
            <consortium name="EnsemblProtists"/>
        </authorList>
    </citation>
    <scope>IDENTIFICATION</scope>
</reference>
<dbReference type="Gene3D" id="1.25.10.10">
    <property type="entry name" value="Leucine-rich Repeat Variant"/>
    <property type="match status" value="1"/>
</dbReference>
<name>L1II58_GUITC</name>
<dbReference type="PaxDb" id="55529-EKX35906"/>
<dbReference type="EnsemblProtists" id="EKX35906">
    <property type="protein sequence ID" value="EKX35906"/>
    <property type="gene ID" value="GUITHDRAFT_117939"/>
</dbReference>
<organism evidence="3">
    <name type="scientific">Guillardia theta (strain CCMP2712)</name>
    <name type="common">Cryptophyte</name>
    <dbReference type="NCBI Taxonomy" id="905079"/>
    <lineage>
        <taxon>Eukaryota</taxon>
        <taxon>Cryptophyceae</taxon>
        <taxon>Pyrenomonadales</taxon>
        <taxon>Geminigeraceae</taxon>
        <taxon>Guillardia</taxon>
    </lineage>
</organism>
<dbReference type="EMBL" id="JH993082">
    <property type="protein sequence ID" value="EKX35906.1"/>
    <property type="molecule type" value="Genomic_DNA"/>
</dbReference>
<evidence type="ECO:0008006" key="6">
    <source>
        <dbReference type="Google" id="ProtNLM"/>
    </source>
</evidence>
<sequence length="151" mass="16223">MRVHPASQAVQQQACRALQSLAVNDDNEVKIAGLGGIEAVLAAMQTCSSSHPVQEQACGAVRSLACNADNTSMPNLALNADNSVKIVRLGGIEAVLAAIEADRSSEDLQHQAIWFQASGSNAIRKSLRTIHRHVRTFLSDAMGRFKKNDFI</sequence>
<dbReference type="PANTHER" id="PTHR22895">
    <property type="entry name" value="ARMADILLO REPEAT-CONTAINING PROTEIN 6"/>
    <property type="match status" value="1"/>
</dbReference>
<dbReference type="KEGG" id="gtt:GUITHDRAFT_117939"/>
<evidence type="ECO:0000256" key="2">
    <source>
        <dbReference type="PROSITE-ProRule" id="PRU00259"/>
    </source>
</evidence>
<proteinExistence type="predicted"/>
<dbReference type="InterPro" id="IPR011989">
    <property type="entry name" value="ARM-like"/>
</dbReference>
<dbReference type="PANTHER" id="PTHR22895:SF0">
    <property type="entry name" value="ARMADILLO REPEAT-CONTAINING PROTEIN 6"/>
    <property type="match status" value="1"/>
</dbReference>
<feature type="repeat" description="ARM" evidence="2">
    <location>
        <begin position="35"/>
        <end position="70"/>
    </location>
</feature>
<dbReference type="PROSITE" id="PS50176">
    <property type="entry name" value="ARM_REPEAT"/>
    <property type="match status" value="1"/>
</dbReference>
<reference evidence="3 5" key="1">
    <citation type="journal article" date="2012" name="Nature">
        <title>Algal genomes reveal evolutionary mosaicism and the fate of nucleomorphs.</title>
        <authorList>
            <consortium name="DOE Joint Genome Institute"/>
            <person name="Curtis B.A."/>
            <person name="Tanifuji G."/>
            <person name="Burki F."/>
            <person name="Gruber A."/>
            <person name="Irimia M."/>
            <person name="Maruyama S."/>
            <person name="Arias M.C."/>
            <person name="Ball S.G."/>
            <person name="Gile G.H."/>
            <person name="Hirakawa Y."/>
            <person name="Hopkins J.F."/>
            <person name="Kuo A."/>
            <person name="Rensing S.A."/>
            <person name="Schmutz J."/>
            <person name="Symeonidi A."/>
            <person name="Elias M."/>
            <person name="Eveleigh R.J."/>
            <person name="Herman E.K."/>
            <person name="Klute M.J."/>
            <person name="Nakayama T."/>
            <person name="Obornik M."/>
            <person name="Reyes-Prieto A."/>
            <person name="Armbrust E.V."/>
            <person name="Aves S.J."/>
            <person name="Beiko R.G."/>
            <person name="Coutinho P."/>
            <person name="Dacks J.B."/>
            <person name="Durnford D.G."/>
            <person name="Fast N.M."/>
            <person name="Green B.R."/>
            <person name="Grisdale C.J."/>
            <person name="Hempel F."/>
            <person name="Henrissat B."/>
            <person name="Hoppner M.P."/>
            <person name="Ishida K."/>
            <person name="Kim E."/>
            <person name="Koreny L."/>
            <person name="Kroth P.G."/>
            <person name="Liu Y."/>
            <person name="Malik S.B."/>
            <person name="Maier U.G."/>
            <person name="McRose D."/>
            <person name="Mock T."/>
            <person name="Neilson J.A."/>
            <person name="Onodera N.T."/>
            <person name="Poole A.M."/>
            <person name="Pritham E.J."/>
            <person name="Richards T.A."/>
            <person name="Rocap G."/>
            <person name="Roy S.W."/>
            <person name="Sarai C."/>
            <person name="Schaack S."/>
            <person name="Shirato S."/>
            <person name="Slamovits C.H."/>
            <person name="Spencer D.F."/>
            <person name="Suzuki S."/>
            <person name="Worden A.Z."/>
            <person name="Zauner S."/>
            <person name="Barry K."/>
            <person name="Bell C."/>
            <person name="Bharti A.K."/>
            <person name="Crow J.A."/>
            <person name="Grimwood J."/>
            <person name="Kramer R."/>
            <person name="Lindquist E."/>
            <person name="Lucas S."/>
            <person name="Salamov A."/>
            <person name="McFadden G.I."/>
            <person name="Lane C.E."/>
            <person name="Keeling P.J."/>
            <person name="Gray M.W."/>
            <person name="Grigoriev I.V."/>
            <person name="Archibald J.M."/>
        </authorList>
    </citation>
    <scope>NUCLEOTIDE SEQUENCE</scope>
    <source>
        <strain evidence="3 5">CCMP2712</strain>
    </source>
</reference>
<keyword evidence="5" id="KW-1185">Reference proteome</keyword>
<dbReference type="GeneID" id="17292644"/>
<evidence type="ECO:0000313" key="3">
    <source>
        <dbReference type="EMBL" id="EKX35906.1"/>
    </source>
</evidence>
<keyword evidence="1" id="KW-0677">Repeat</keyword>
<evidence type="ECO:0000256" key="1">
    <source>
        <dbReference type="ARBA" id="ARBA00022737"/>
    </source>
</evidence>
<dbReference type="HOGENOM" id="CLU_1734947_0_0_1"/>
<dbReference type="InterPro" id="IPR016024">
    <property type="entry name" value="ARM-type_fold"/>
</dbReference>
<dbReference type="AlphaFoldDB" id="L1II58"/>
<reference evidence="5" key="2">
    <citation type="submission" date="2012-11" db="EMBL/GenBank/DDBJ databases">
        <authorList>
            <person name="Kuo A."/>
            <person name="Curtis B.A."/>
            <person name="Tanifuji G."/>
            <person name="Burki F."/>
            <person name="Gruber A."/>
            <person name="Irimia M."/>
            <person name="Maruyama S."/>
            <person name="Arias M.C."/>
            <person name="Ball S.G."/>
            <person name="Gile G.H."/>
            <person name="Hirakawa Y."/>
            <person name="Hopkins J.F."/>
            <person name="Rensing S.A."/>
            <person name="Schmutz J."/>
            <person name="Symeonidi A."/>
            <person name="Elias M."/>
            <person name="Eveleigh R.J."/>
            <person name="Herman E.K."/>
            <person name="Klute M.J."/>
            <person name="Nakayama T."/>
            <person name="Obornik M."/>
            <person name="Reyes-Prieto A."/>
            <person name="Armbrust E.V."/>
            <person name="Aves S.J."/>
            <person name="Beiko R.G."/>
            <person name="Coutinho P."/>
            <person name="Dacks J.B."/>
            <person name="Durnford D.G."/>
            <person name="Fast N.M."/>
            <person name="Green B.R."/>
            <person name="Grisdale C."/>
            <person name="Hempe F."/>
            <person name="Henrissat B."/>
            <person name="Hoppner M.P."/>
            <person name="Ishida K.-I."/>
            <person name="Kim E."/>
            <person name="Koreny L."/>
            <person name="Kroth P.G."/>
            <person name="Liu Y."/>
            <person name="Malik S.-B."/>
            <person name="Maier U.G."/>
            <person name="McRose D."/>
            <person name="Mock T."/>
            <person name="Neilson J.A."/>
            <person name="Onodera N.T."/>
            <person name="Poole A.M."/>
            <person name="Pritham E.J."/>
            <person name="Richards T.A."/>
            <person name="Rocap G."/>
            <person name="Roy S.W."/>
            <person name="Sarai C."/>
            <person name="Schaack S."/>
            <person name="Shirato S."/>
            <person name="Slamovits C.H."/>
            <person name="Spencer D.F."/>
            <person name="Suzuki S."/>
            <person name="Worden A.Z."/>
            <person name="Zauner S."/>
            <person name="Barry K."/>
            <person name="Bell C."/>
            <person name="Bharti A.K."/>
            <person name="Crow J.A."/>
            <person name="Grimwood J."/>
            <person name="Kramer R."/>
            <person name="Lindquist E."/>
            <person name="Lucas S."/>
            <person name="Salamov A."/>
            <person name="McFadden G.I."/>
            <person name="Lane C.E."/>
            <person name="Keeling P.J."/>
            <person name="Gray M.W."/>
            <person name="Grigoriev I.V."/>
            <person name="Archibald J.M."/>
        </authorList>
    </citation>
    <scope>NUCLEOTIDE SEQUENCE</scope>
    <source>
        <strain evidence="5">CCMP2712</strain>
    </source>
</reference>
<protein>
    <recommendedName>
        <fullName evidence="6">Armadillo repeat-containing domain-containing protein</fullName>
    </recommendedName>
</protein>
<dbReference type="OrthoDB" id="276558at2759"/>
<dbReference type="InterPro" id="IPR000225">
    <property type="entry name" value="Armadillo"/>
</dbReference>
<gene>
    <name evidence="3" type="ORF">GUITHDRAFT_117939</name>
</gene>
<dbReference type="RefSeq" id="XP_005822886.1">
    <property type="nucleotide sequence ID" value="XM_005822829.1"/>
</dbReference>
<evidence type="ECO:0000313" key="5">
    <source>
        <dbReference type="Proteomes" id="UP000011087"/>
    </source>
</evidence>
<accession>L1II58</accession>
<dbReference type="SUPFAM" id="SSF48371">
    <property type="entry name" value="ARM repeat"/>
    <property type="match status" value="1"/>
</dbReference>
<evidence type="ECO:0000313" key="4">
    <source>
        <dbReference type="EnsemblProtists" id="EKX35906"/>
    </source>
</evidence>